<comment type="caution">
    <text evidence="1">The sequence shown here is derived from an EMBL/GenBank/DDBJ whole genome shotgun (WGS) entry which is preliminary data.</text>
</comment>
<organism evidence="1 2">
    <name type="scientific">Chryseobacterium formosus</name>
    <dbReference type="NCBI Taxonomy" id="1537363"/>
    <lineage>
        <taxon>Bacteria</taxon>
        <taxon>Pseudomonadati</taxon>
        <taxon>Bacteroidota</taxon>
        <taxon>Flavobacteriia</taxon>
        <taxon>Flavobacteriales</taxon>
        <taxon>Weeksellaceae</taxon>
        <taxon>Chryseobacterium group</taxon>
        <taxon>Chryseobacterium</taxon>
    </lineage>
</organism>
<dbReference type="RefSeq" id="WP_267267377.1">
    <property type="nucleotide sequence ID" value="NZ_JAOVZW010000029.1"/>
</dbReference>
<sequence length="234" mass="27857">MKNIIFKEGIVSFTNIKKIINNKMNNQINKLLYHYNEEGNEGYDLNEVQLLEKIDPDRVEKLKLLLHNDNQYIAYQAMLILLAWAIPEGFKQLDRLISEKWDEKESFEPHRLHSEDNVYDVITNPLYIATLNGKTEQELYPYITHFLNIYGDKFFESNLKDFLLKKNCRPLLKEIEQAIQSALQNKRYYQASQLFPVIVHYDKSNFNKFIDVFRALIKQDDRIAYNIEEAEKNI</sequence>
<evidence type="ECO:0000313" key="2">
    <source>
        <dbReference type="Proteomes" id="UP001073122"/>
    </source>
</evidence>
<dbReference type="Proteomes" id="UP001073122">
    <property type="component" value="Unassembled WGS sequence"/>
</dbReference>
<proteinExistence type="predicted"/>
<evidence type="ECO:0000313" key="1">
    <source>
        <dbReference type="EMBL" id="MCX8526143.1"/>
    </source>
</evidence>
<name>A0ABT3XWU0_9FLAO</name>
<gene>
    <name evidence="1" type="ORF">OF897_19700</name>
</gene>
<keyword evidence="2" id="KW-1185">Reference proteome</keyword>
<protein>
    <submittedName>
        <fullName evidence="1">Uncharacterized protein</fullName>
    </submittedName>
</protein>
<accession>A0ABT3XWU0</accession>
<dbReference type="EMBL" id="JAOVZW010000029">
    <property type="protein sequence ID" value="MCX8526143.1"/>
    <property type="molecule type" value="Genomic_DNA"/>
</dbReference>
<reference evidence="1" key="1">
    <citation type="submission" date="2022-10" db="EMBL/GenBank/DDBJ databases">
        <title>Chryseobacterium sp. nov., a novel bacterial species.</title>
        <authorList>
            <person name="Cao Y."/>
        </authorList>
    </citation>
    <scope>NUCLEOTIDE SEQUENCE</scope>
    <source>
        <strain evidence="1">CCTCC AB2015118</strain>
    </source>
</reference>